<evidence type="ECO:0000313" key="2">
    <source>
        <dbReference type="EMBL" id="GAA3164604.1"/>
    </source>
</evidence>
<dbReference type="EMBL" id="BAAAUT010000086">
    <property type="protein sequence ID" value="GAA3164604.1"/>
    <property type="molecule type" value="Genomic_DNA"/>
</dbReference>
<keyword evidence="3" id="KW-1185">Reference proteome</keyword>
<feature type="region of interest" description="Disordered" evidence="1">
    <location>
        <begin position="1"/>
        <end position="25"/>
    </location>
</feature>
<reference evidence="3" key="1">
    <citation type="journal article" date="2019" name="Int. J. Syst. Evol. Microbiol.">
        <title>The Global Catalogue of Microorganisms (GCM) 10K type strain sequencing project: providing services to taxonomists for standard genome sequencing and annotation.</title>
        <authorList>
            <consortium name="The Broad Institute Genomics Platform"/>
            <consortium name="The Broad Institute Genome Sequencing Center for Infectious Disease"/>
            <person name="Wu L."/>
            <person name="Ma J."/>
        </authorList>
    </citation>
    <scope>NUCLEOTIDE SEQUENCE [LARGE SCALE GENOMIC DNA]</scope>
    <source>
        <strain evidence="3">JCM 9373</strain>
    </source>
</reference>
<dbReference type="Proteomes" id="UP001500320">
    <property type="component" value="Unassembled WGS sequence"/>
</dbReference>
<accession>A0ABP6P1G6</accession>
<protein>
    <submittedName>
        <fullName evidence="2">Uncharacterized protein</fullName>
    </submittedName>
</protein>
<sequence length="72" mass="7568">MTRDGMSRLARAWAGPAPANSADTDTIGATTATATSLRTVVTTLPFVESRARVRPAGRAHEAAWTGGKWNVT</sequence>
<gene>
    <name evidence="2" type="ORF">GCM10010466_64400</name>
</gene>
<name>A0ABP6P1G6_9ACTN</name>
<organism evidence="2 3">
    <name type="scientific">Planomonospora alba</name>
    <dbReference type="NCBI Taxonomy" id="161354"/>
    <lineage>
        <taxon>Bacteria</taxon>
        <taxon>Bacillati</taxon>
        <taxon>Actinomycetota</taxon>
        <taxon>Actinomycetes</taxon>
        <taxon>Streptosporangiales</taxon>
        <taxon>Streptosporangiaceae</taxon>
        <taxon>Planomonospora</taxon>
    </lineage>
</organism>
<evidence type="ECO:0000256" key="1">
    <source>
        <dbReference type="SAM" id="MobiDB-lite"/>
    </source>
</evidence>
<comment type="caution">
    <text evidence="2">The sequence shown here is derived from an EMBL/GenBank/DDBJ whole genome shotgun (WGS) entry which is preliminary data.</text>
</comment>
<proteinExistence type="predicted"/>
<evidence type="ECO:0000313" key="3">
    <source>
        <dbReference type="Proteomes" id="UP001500320"/>
    </source>
</evidence>